<reference evidence="1" key="1">
    <citation type="submission" date="2020-08" db="EMBL/GenBank/DDBJ databases">
        <title>Multicomponent nature underlies the extraordinary mechanical properties of spider dragline silk.</title>
        <authorList>
            <person name="Kono N."/>
            <person name="Nakamura H."/>
            <person name="Mori M."/>
            <person name="Yoshida Y."/>
            <person name="Ohtoshi R."/>
            <person name="Malay A.D."/>
            <person name="Moran D.A.P."/>
            <person name="Tomita M."/>
            <person name="Numata K."/>
            <person name="Arakawa K."/>
        </authorList>
    </citation>
    <scope>NUCLEOTIDE SEQUENCE</scope>
</reference>
<name>A0A8X6XG13_9ARAC</name>
<comment type="caution">
    <text evidence="1">The sequence shown here is derived from an EMBL/GenBank/DDBJ whole genome shotgun (WGS) entry which is preliminary data.</text>
</comment>
<dbReference type="AlphaFoldDB" id="A0A8X6XG13"/>
<sequence length="147" mass="16519">MPRPKSMATSIQSKSLPINIVPRVPISEAHHYPHTDCICDRQSGGGTRCENCNSIPTVFCYTCCQCGCRPSMPSDVNLDLPAFHKDGQTQYCSQCNFSSDKNMYRCKKCKCTKCPTDRDAFCKCKCEARESKCTSLFIPTHFIPIML</sequence>
<proteinExistence type="predicted"/>
<dbReference type="EMBL" id="BMAV01008969">
    <property type="protein sequence ID" value="GFY52940.1"/>
    <property type="molecule type" value="Genomic_DNA"/>
</dbReference>
<dbReference type="OrthoDB" id="10309372at2759"/>
<keyword evidence="2" id="KW-1185">Reference proteome</keyword>
<protein>
    <submittedName>
        <fullName evidence="1">Uncharacterized protein</fullName>
    </submittedName>
</protein>
<accession>A0A8X6XG13</accession>
<organism evidence="1 2">
    <name type="scientific">Trichonephila inaurata madagascariensis</name>
    <dbReference type="NCBI Taxonomy" id="2747483"/>
    <lineage>
        <taxon>Eukaryota</taxon>
        <taxon>Metazoa</taxon>
        <taxon>Ecdysozoa</taxon>
        <taxon>Arthropoda</taxon>
        <taxon>Chelicerata</taxon>
        <taxon>Arachnida</taxon>
        <taxon>Araneae</taxon>
        <taxon>Araneomorphae</taxon>
        <taxon>Entelegynae</taxon>
        <taxon>Araneoidea</taxon>
        <taxon>Nephilidae</taxon>
        <taxon>Trichonephila</taxon>
        <taxon>Trichonephila inaurata</taxon>
    </lineage>
</organism>
<evidence type="ECO:0000313" key="2">
    <source>
        <dbReference type="Proteomes" id="UP000886998"/>
    </source>
</evidence>
<evidence type="ECO:0000313" key="1">
    <source>
        <dbReference type="EMBL" id="GFY52940.1"/>
    </source>
</evidence>
<gene>
    <name evidence="1" type="primary">AVEN_258510_1</name>
    <name evidence="1" type="ORF">TNIN_490481</name>
</gene>
<dbReference type="Proteomes" id="UP000886998">
    <property type="component" value="Unassembled WGS sequence"/>
</dbReference>